<dbReference type="AlphaFoldDB" id="A0A9D4CER0"/>
<dbReference type="Proteomes" id="UP000828390">
    <property type="component" value="Unassembled WGS sequence"/>
</dbReference>
<dbReference type="EMBL" id="JAIWYP010000012">
    <property type="protein sequence ID" value="KAH3723855.1"/>
    <property type="molecule type" value="Genomic_DNA"/>
</dbReference>
<gene>
    <name evidence="1" type="ORF">DPMN_049650</name>
</gene>
<comment type="caution">
    <text evidence="1">The sequence shown here is derived from an EMBL/GenBank/DDBJ whole genome shotgun (WGS) entry which is preliminary data.</text>
</comment>
<organism evidence="1 2">
    <name type="scientific">Dreissena polymorpha</name>
    <name type="common">Zebra mussel</name>
    <name type="synonym">Mytilus polymorpha</name>
    <dbReference type="NCBI Taxonomy" id="45954"/>
    <lineage>
        <taxon>Eukaryota</taxon>
        <taxon>Metazoa</taxon>
        <taxon>Spiralia</taxon>
        <taxon>Lophotrochozoa</taxon>
        <taxon>Mollusca</taxon>
        <taxon>Bivalvia</taxon>
        <taxon>Autobranchia</taxon>
        <taxon>Heteroconchia</taxon>
        <taxon>Euheterodonta</taxon>
        <taxon>Imparidentia</taxon>
        <taxon>Neoheterodontei</taxon>
        <taxon>Myida</taxon>
        <taxon>Dreissenoidea</taxon>
        <taxon>Dreissenidae</taxon>
        <taxon>Dreissena</taxon>
    </lineage>
</organism>
<reference evidence="1" key="1">
    <citation type="journal article" date="2019" name="bioRxiv">
        <title>The Genome of the Zebra Mussel, Dreissena polymorpha: A Resource for Invasive Species Research.</title>
        <authorList>
            <person name="McCartney M.A."/>
            <person name="Auch B."/>
            <person name="Kono T."/>
            <person name="Mallez S."/>
            <person name="Zhang Y."/>
            <person name="Obille A."/>
            <person name="Becker A."/>
            <person name="Abrahante J.E."/>
            <person name="Garbe J."/>
            <person name="Badalamenti J.P."/>
            <person name="Herman A."/>
            <person name="Mangelson H."/>
            <person name="Liachko I."/>
            <person name="Sullivan S."/>
            <person name="Sone E.D."/>
            <person name="Koren S."/>
            <person name="Silverstein K.A.T."/>
            <person name="Beckman K.B."/>
            <person name="Gohl D.M."/>
        </authorList>
    </citation>
    <scope>NUCLEOTIDE SEQUENCE</scope>
    <source>
        <strain evidence="1">Duluth1</strain>
        <tissue evidence="1">Whole animal</tissue>
    </source>
</reference>
<reference evidence="1" key="2">
    <citation type="submission" date="2020-11" db="EMBL/GenBank/DDBJ databases">
        <authorList>
            <person name="McCartney M.A."/>
            <person name="Auch B."/>
            <person name="Kono T."/>
            <person name="Mallez S."/>
            <person name="Becker A."/>
            <person name="Gohl D.M."/>
            <person name="Silverstein K.A.T."/>
            <person name="Koren S."/>
            <person name="Bechman K.B."/>
            <person name="Herman A."/>
            <person name="Abrahante J.E."/>
            <person name="Garbe J."/>
        </authorList>
    </citation>
    <scope>NUCLEOTIDE SEQUENCE</scope>
    <source>
        <strain evidence="1">Duluth1</strain>
        <tissue evidence="1">Whole animal</tissue>
    </source>
</reference>
<evidence type="ECO:0000313" key="1">
    <source>
        <dbReference type="EMBL" id="KAH3723855.1"/>
    </source>
</evidence>
<sequence>MGLIGRSRQSWILSAVWSGATMSANDTMMARATIADRVATMSANDTMMARATIADMVAQDHTALNVHAALKIHWWHIA</sequence>
<name>A0A9D4CER0_DREPO</name>
<keyword evidence="2" id="KW-1185">Reference proteome</keyword>
<protein>
    <submittedName>
        <fullName evidence="1">Uncharacterized protein</fullName>
    </submittedName>
</protein>
<proteinExistence type="predicted"/>
<accession>A0A9D4CER0</accession>
<evidence type="ECO:0000313" key="2">
    <source>
        <dbReference type="Proteomes" id="UP000828390"/>
    </source>
</evidence>